<dbReference type="Gene3D" id="3.40.390.10">
    <property type="entry name" value="Collagenase (Catalytic Domain)"/>
    <property type="match status" value="1"/>
</dbReference>
<dbReference type="RefSeq" id="WP_179744499.1">
    <property type="nucleotide sequence ID" value="NZ_JACCAS010000001.1"/>
</dbReference>
<dbReference type="AlphaFoldDB" id="A0A7Y9WQV4"/>
<feature type="chain" id="PRO_5030537247" description="Matrixin" evidence="1">
    <location>
        <begin position="25"/>
        <end position="406"/>
    </location>
</feature>
<dbReference type="InterPro" id="IPR024079">
    <property type="entry name" value="MetalloPept_cat_dom_sf"/>
</dbReference>
<reference evidence="2 3" key="1">
    <citation type="submission" date="2020-07" db="EMBL/GenBank/DDBJ databases">
        <title>Exploring microbial biodiversity for novel pathways involved in the catabolism of aromatic compounds derived from lignin.</title>
        <authorList>
            <person name="Elkins J."/>
        </authorList>
    </citation>
    <scope>NUCLEOTIDE SEQUENCE [LARGE SCALE GENOMIC DNA]</scope>
    <source>
        <strain evidence="2 3">H2C3C</strain>
    </source>
</reference>
<organism evidence="2 3">
    <name type="scientific">Paraburkholderia bryophila</name>
    <dbReference type="NCBI Taxonomy" id="420952"/>
    <lineage>
        <taxon>Bacteria</taxon>
        <taxon>Pseudomonadati</taxon>
        <taxon>Pseudomonadota</taxon>
        <taxon>Betaproteobacteria</taxon>
        <taxon>Burkholderiales</taxon>
        <taxon>Burkholderiaceae</taxon>
        <taxon>Paraburkholderia</taxon>
    </lineage>
</organism>
<dbReference type="SUPFAM" id="SSF55486">
    <property type="entry name" value="Metalloproteases ('zincins'), catalytic domain"/>
    <property type="match status" value="1"/>
</dbReference>
<comment type="caution">
    <text evidence="2">The sequence shown here is derived from an EMBL/GenBank/DDBJ whole genome shotgun (WGS) entry which is preliminary data.</text>
</comment>
<name>A0A7Y9WQV4_9BURK</name>
<sequence length="406" mass="44126">MNLSSRASYLVACLAACSVTPASADTLTLADSVVYGRVSRMGPKSIQFMNGCMKDSVKEFPVDSIRRIEINGSCLPKPPKPYSAGGALCDKSKLLYRVEFNDSRPPAYASQVEFANARVHFVDPDGLQVHHDNLKKVAAISRQLVCDSAIPAQEKQPPSVCTEPVQWAVNFSYEPVMGNRIFTQGFSFYLVDDDGHPIATGDEISDTVRKSFQIALTWWTSAIYDRKATLSPDARAAIEKMVSHSESGGYVLLTPPQVIQKGCPDGATFVVRYAKKSDAPFRDASDGSIKAARAEVEGRTLLVNGVDYPCWKAEPKKVIALPPDTMSKSECFNLVPVMTHELGHAFGLEGHKDDPNAPSVMDSVIRMEAPYPTAADADSLVTVLTKPIQGMLPGRIDADGRGVRLK</sequence>
<proteinExistence type="predicted"/>
<gene>
    <name evidence="2" type="ORF">GGD40_003712</name>
</gene>
<evidence type="ECO:0008006" key="4">
    <source>
        <dbReference type="Google" id="ProtNLM"/>
    </source>
</evidence>
<dbReference type="EMBL" id="JACCAS010000001">
    <property type="protein sequence ID" value="NYH24233.1"/>
    <property type="molecule type" value="Genomic_DNA"/>
</dbReference>
<protein>
    <recommendedName>
        <fullName evidence="4">Matrixin</fullName>
    </recommendedName>
</protein>
<evidence type="ECO:0000256" key="1">
    <source>
        <dbReference type="SAM" id="SignalP"/>
    </source>
</evidence>
<evidence type="ECO:0000313" key="2">
    <source>
        <dbReference type="EMBL" id="NYH24233.1"/>
    </source>
</evidence>
<keyword evidence="3" id="KW-1185">Reference proteome</keyword>
<accession>A0A7Y9WQV4</accession>
<evidence type="ECO:0000313" key="3">
    <source>
        <dbReference type="Proteomes" id="UP000540929"/>
    </source>
</evidence>
<feature type="signal peptide" evidence="1">
    <location>
        <begin position="1"/>
        <end position="24"/>
    </location>
</feature>
<dbReference type="Proteomes" id="UP000540929">
    <property type="component" value="Unassembled WGS sequence"/>
</dbReference>
<keyword evidence="1" id="KW-0732">Signal</keyword>
<dbReference type="GO" id="GO:0008237">
    <property type="term" value="F:metallopeptidase activity"/>
    <property type="evidence" value="ECO:0007669"/>
    <property type="project" value="InterPro"/>
</dbReference>